<protein>
    <submittedName>
        <fullName evidence="2">Uncharacterized protein</fullName>
    </submittedName>
</protein>
<gene>
    <name evidence="2" type="ORF">NDU88_004333</name>
</gene>
<sequence>MGKRKAKGSPKSDSALTKIPKLLQPSCPLSNCVTTEIDCLMEEVESMLGKNEKNPRKGSRKGSLSPFLLVRRSSKSVTPANDEASLPLLSRVGSREANPLPSTPVPPSIKVHSPVGVITHDIPCTNLFFPLAIQYPVIEQRNPPTPLEPVMRNPPTLLKDLKASTQEELVSLVIDLKYEVRELKLLLAEVLNTLRLPNGRKDTTHTHENEVAISNARTPPFQGPEAANYAIGLCCPGRDAYVLEVHPAKLAHSSYRRGHSEAPFGHRSLMKLDWDSTFAYDPCGRPANGHAVYMSKVPPLPPNSHEDNLSLINKVFYWLSHTRQCGSIIYSDIISVERLSDNPGNWDSIKLVLASPSFVRGLLCMEARSSSRNGSNIYLNSIRPAPSPLAKIPLLISNPRALKGDSGSLAPTGATLRVNHVKEYDPSVDRPSPRKLDQIADTSIID</sequence>
<evidence type="ECO:0000256" key="1">
    <source>
        <dbReference type="SAM" id="MobiDB-lite"/>
    </source>
</evidence>
<comment type="caution">
    <text evidence="2">The sequence shown here is derived from an EMBL/GenBank/DDBJ whole genome shotgun (WGS) entry which is preliminary data.</text>
</comment>
<organism evidence="2 3">
    <name type="scientific">Pleurodeles waltl</name>
    <name type="common">Iberian ribbed newt</name>
    <dbReference type="NCBI Taxonomy" id="8319"/>
    <lineage>
        <taxon>Eukaryota</taxon>
        <taxon>Metazoa</taxon>
        <taxon>Chordata</taxon>
        <taxon>Craniata</taxon>
        <taxon>Vertebrata</taxon>
        <taxon>Euteleostomi</taxon>
        <taxon>Amphibia</taxon>
        <taxon>Batrachia</taxon>
        <taxon>Caudata</taxon>
        <taxon>Salamandroidea</taxon>
        <taxon>Salamandridae</taxon>
        <taxon>Pleurodelinae</taxon>
        <taxon>Pleurodeles</taxon>
    </lineage>
</organism>
<name>A0AAV7M9M2_PLEWA</name>
<evidence type="ECO:0000313" key="2">
    <source>
        <dbReference type="EMBL" id="KAJ1099229.1"/>
    </source>
</evidence>
<reference evidence="2" key="1">
    <citation type="journal article" date="2022" name="bioRxiv">
        <title>Sequencing and chromosome-scale assembly of the giantPleurodeles waltlgenome.</title>
        <authorList>
            <person name="Brown T."/>
            <person name="Elewa A."/>
            <person name="Iarovenko S."/>
            <person name="Subramanian E."/>
            <person name="Araus A.J."/>
            <person name="Petzold A."/>
            <person name="Susuki M."/>
            <person name="Suzuki K.-i.T."/>
            <person name="Hayashi T."/>
            <person name="Toyoda A."/>
            <person name="Oliveira C."/>
            <person name="Osipova E."/>
            <person name="Leigh N.D."/>
            <person name="Simon A."/>
            <person name="Yun M.H."/>
        </authorList>
    </citation>
    <scope>NUCLEOTIDE SEQUENCE</scope>
    <source>
        <strain evidence="2">20211129_DDA</strain>
        <tissue evidence="2">Liver</tissue>
    </source>
</reference>
<dbReference type="AlphaFoldDB" id="A0AAV7M9M2"/>
<evidence type="ECO:0000313" key="3">
    <source>
        <dbReference type="Proteomes" id="UP001066276"/>
    </source>
</evidence>
<feature type="compositionally biased region" description="Basic and acidic residues" evidence="1">
    <location>
        <begin position="424"/>
        <end position="438"/>
    </location>
</feature>
<dbReference type="Proteomes" id="UP001066276">
    <property type="component" value="Chromosome 10"/>
</dbReference>
<keyword evidence="3" id="KW-1185">Reference proteome</keyword>
<accession>A0AAV7M9M2</accession>
<proteinExistence type="predicted"/>
<dbReference type="EMBL" id="JANPWB010000014">
    <property type="protein sequence ID" value="KAJ1099229.1"/>
    <property type="molecule type" value="Genomic_DNA"/>
</dbReference>
<feature type="region of interest" description="Disordered" evidence="1">
    <location>
        <begin position="424"/>
        <end position="446"/>
    </location>
</feature>